<dbReference type="OrthoDB" id="8024694at2"/>
<reference evidence="1 2" key="1">
    <citation type="submission" date="2018-07" db="EMBL/GenBank/DDBJ databases">
        <title>Genomic Encyclopedia of Type Strains, Phase IV (KMG-IV): sequencing the most valuable type-strain genomes for metagenomic binning, comparative biology and taxonomic classification.</title>
        <authorList>
            <person name="Goeker M."/>
        </authorList>
    </citation>
    <scope>NUCLEOTIDE SEQUENCE [LARGE SCALE GENOMIC DNA]</scope>
    <source>
        <strain evidence="1 2">DSM 14364</strain>
    </source>
</reference>
<accession>A0A370HGG2</accession>
<evidence type="ECO:0000313" key="2">
    <source>
        <dbReference type="Proteomes" id="UP000254925"/>
    </source>
</evidence>
<keyword evidence="2" id="KW-1185">Reference proteome</keyword>
<protein>
    <submittedName>
        <fullName evidence="1">Uncharacterized protein</fullName>
    </submittedName>
</protein>
<dbReference type="Proteomes" id="UP000254925">
    <property type="component" value="Unassembled WGS sequence"/>
</dbReference>
<comment type="caution">
    <text evidence="1">The sequence shown here is derived from an EMBL/GenBank/DDBJ whole genome shotgun (WGS) entry which is preliminary data.</text>
</comment>
<dbReference type="RefSeq" id="WP_114771868.1">
    <property type="nucleotide sequence ID" value="NZ_QQBB01000009.1"/>
</dbReference>
<gene>
    <name evidence="1" type="ORF">DES45_10925</name>
</gene>
<sequence>MTESAQSHVTITLPAVGAQMDAAQEDELAARDYFLLGTLAEQTHNRDLLLRRYRPAEIERLVQCGYLGCSTHPSNQRPKGAELFITDKGREAWQAYRFRGP</sequence>
<dbReference type="EMBL" id="QQBB01000009">
    <property type="protein sequence ID" value="RDI56341.1"/>
    <property type="molecule type" value="Genomic_DNA"/>
</dbReference>
<evidence type="ECO:0000313" key="1">
    <source>
        <dbReference type="EMBL" id="RDI56341.1"/>
    </source>
</evidence>
<proteinExistence type="predicted"/>
<name>A0A370HGG2_9HYPH</name>
<dbReference type="AlphaFoldDB" id="A0A370HGG2"/>
<organism evidence="1 2">
    <name type="scientific">Microvirga subterranea</name>
    <dbReference type="NCBI Taxonomy" id="186651"/>
    <lineage>
        <taxon>Bacteria</taxon>
        <taxon>Pseudomonadati</taxon>
        <taxon>Pseudomonadota</taxon>
        <taxon>Alphaproteobacteria</taxon>
        <taxon>Hyphomicrobiales</taxon>
        <taxon>Methylobacteriaceae</taxon>
        <taxon>Microvirga</taxon>
    </lineage>
</organism>